<protein>
    <recommendedName>
        <fullName evidence="3">Prion-inhibition and propagation HeLo domain-containing protein</fullName>
    </recommendedName>
</protein>
<accession>A0AAW0RY35</accession>
<evidence type="ECO:0000313" key="2">
    <source>
        <dbReference type="Proteomes" id="UP001397290"/>
    </source>
</evidence>
<evidence type="ECO:0008006" key="3">
    <source>
        <dbReference type="Google" id="ProtNLM"/>
    </source>
</evidence>
<dbReference type="Proteomes" id="UP001397290">
    <property type="component" value="Unassembled WGS sequence"/>
</dbReference>
<name>A0AAW0RY35_9HYPO</name>
<dbReference type="EMBL" id="JAAHCF010000166">
    <property type="protein sequence ID" value="KAK8147167.1"/>
    <property type="molecule type" value="Genomic_DNA"/>
</dbReference>
<gene>
    <name evidence="1" type="ORF">G3M48_002067</name>
</gene>
<keyword evidence="2" id="KW-1185">Reference proteome</keyword>
<sequence length="223" mass="24743">MDTSSTPTMAGEPVEMLVQSMFKLALEGLFYMKTITKLAKLEVLYERLKGWGLGLFQGTYSLTKMLAQNHVPGGQCSAFHTVLVSILLGIEELVPVLQSENQALLTFRKTLGRFLAASGPLQQDIFTSRQRLRGEAEPDIACLAAYMEEEVDNLFMLLPLVESMRNGYAPPRQLREADTVHPCRKANHKVMPRNTNTGELLINEEETVRQAMVVSVDGSVALA</sequence>
<reference evidence="1 2" key="1">
    <citation type="submission" date="2020-02" db="EMBL/GenBank/DDBJ databases">
        <title>Comparative genomics of the hypocrealean fungal genus Beauvera.</title>
        <authorList>
            <person name="Showalter D.N."/>
            <person name="Bushley K.E."/>
            <person name="Rehner S.A."/>
        </authorList>
    </citation>
    <scope>NUCLEOTIDE SEQUENCE [LARGE SCALE GENOMIC DNA]</scope>
    <source>
        <strain evidence="1 2">ARSEF4384</strain>
    </source>
</reference>
<evidence type="ECO:0000313" key="1">
    <source>
        <dbReference type="EMBL" id="KAK8147167.1"/>
    </source>
</evidence>
<dbReference type="AlphaFoldDB" id="A0AAW0RY35"/>
<comment type="caution">
    <text evidence="1">The sequence shown here is derived from an EMBL/GenBank/DDBJ whole genome shotgun (WGS) entry which is preliminary data.</text>
</comment>
<organism evidence="1 2">
    <name type="scientific">Beauveria asiatica</name>
    <dbReference type="NCBI Taxonomy" id="1069075"/>
    <lineage>
        <taxon>Eukaryota</taxon>
        <taxon>Fungi</taxon>
        <taxon>Dikarya</taxon>
        <taxon>Ascomycota</taxon>
        <taxon>Pezizomycotina</taxon>
        <taxon>Sordariomycetes</taxon>
        <taxon>Hypocreomycetidae</taxon>
        <taxon>Hypocreales</taxon>
        <taxon>Cordycipitaceae</taxon>
        <taxon>Beauveria</taxon>
    </lineage>
</organism>
<proteinExistence type="predicted"/>